<gene>
    <name evidence="7" type="ORF">PAPYR_668</name>
</gene>
<evidence type="ECO:0000256" key="2">
    <source>
        <dbReference type="ARBA" id="ARBA00022598"/>
    </source>
</evidence>
<comment type="caution">
    <text evidence="7">The sequence shown here is derived from an EMBL/GenBank/DDBJ whole genome shotgun (WGS) entry which is preliminary data.</text>
</comment>
<evidence type="ECO:0000256" key="5">
    <source>
        <dbReference type="ARBA" id="ARBA00023027"/>
    </source>
</evidence>
<dbReference type="PANTHER" id="PTHR23090">
    <property type="entry name" value="NH 3 /GLUTAMINE-DEPENDENT NAD + SYNTHETASE"/>
    <property type="match status" value="1"/>
</dbReference>
<accession>A0ABQ8UYM3</accession>
<dbReference type="NCBIfam" id="TIGR00552">
    <property type="entry name" value="nadE"/>
    <property type="match status" value="1"/>
</dbReference>
<feature type="domain" description="NAD/GMP synthase" evidence="6">
    <location>
        <begin position="28"/>
        <end position="286"/>
    </location>
</feature>
<sequence>MPQELHTELQAALAAVRAKRAFNENQWIEAKCRMLNDYMTRCGLKACVINMSGGVDSSITAALCKHAMEMSGSPIKKVLAIAQPIKSTASIQGRAFETAHAIGVDIITVDQSSIFDQLQPLVDGALGMQGNQFAKGQLKSYMRTPVAFYTAQVLSANGLPAIVIGTGNMDEDGYLFYFCKAGDGISDIQLIADLHKSEVFRAARALGVPQSVLVAPPSADLWDGQTDEDEIGASYDFVELYTSILAYPKPDQERIVGGFGPEARAQFDRLGALIEGIHRRNKHKEKFPINLNVLAPLF</sequence>
<evidence type="ECO:0000313" key="7">
    <source>
        <dbReference type="EMBL" id="KAJ4462665.1"/>
    </source>
</evidence>
<evidence type="ECO:0000259" key="6">
    <source>
        <dbReference type="Pfam" id="PF02540"/>
    </source>
</evidence>
<dbReference type="Gene3D" id="3.40.50.620">
    <property type="entry name" value="HUPs"/>
    <property type="match status" value="1"/>
</dbReference>
<evidence type="ECO:0000256" key="4">
    <source>
        <dbReference type="ARBA" id="ARBA00022840"/>
    </source>
</evidence>
<dbReference type="Proteomes" id="UP001141327">
    <property type="component" value="Unassembled WGS sequence"/>
</dbReference>
<evidence type="ECO:0000256" key="1">
    <source>
        <dbReference type="ARBA" id="ARBA00004790"/>
    </source>
</evidence>
<evidence type="ECO:0000256" key="3">
    <source>
        <dbReference type="ARBA" id="ARBA00022741"/>
    </source>
</evidence>
<reference evidence="7" key="1">
    <citation type="journal article" date="2022" name="bioRxiv">
        <title>Genomics of Preaxostyla Flagellates Illuminates Evolutionary Transitions and the Path Towards Mitochondrial Loss.</title>
        <authorList>
            <person name="Novak L.V.F."/>
            <person name="Treitli S.C."/>
            <person name="Pyrih J."/>
            <person name="Halakuc P."/>
            <person name="Pipaliya S.V."/>
            <person name="Vacek V."/>
            <person name="Brzon O."/>
            <person name="Soukal P."/>
            <person name="Eme L."/>
            <person name="Dacks J.B."/>
            <person name="Karnkowska A."/>
            <person name="Elias M."/>
            <person name="Hampl V."/>
        </authorList>
    </citation>
    <scope>NUCLEOTIDE SEQUENCE</scope>
    <source>
        <strain evidence="7">RCP-MX</strain>
    </source>
</reference>
<comment type="pathway">
    <text evidence="1">Cofactor biosynthesis; NAD(+) biosynthesis.</text>
</comment>
<proteinExistence type="predicted"/>
<keyword evidence="2" id="KW-0436">Ligase</keyword>
<keyword evidence="5" id="KW-0520">NAD</keyword>
<dbReference type="InterPro" id="IPR003694">
    <property type="entry name" value="NAD_synthase"/>
</dbReference>
<name>A0ABQ8UYM3_9EUKA</name>
<keyword evidence="4" id="KW-0067">ATP-binding</keyword>
<keyword evidence="8" id="KW-1185">Reference proteome</keyword>
<dbReference type="EMBL" id="JAPMOS010000002">
    <property type="protein sequence ID" value="KAJ4462665.1"/>
    <property type="molecule type" value="Genomic_DNA"/>
</dbReference>
<dbReference type="SUPFAM" id="SSF52402">
    <property type="entry name" value="Adenine nucleotide alpha hydrolases-like"/>
    <property type="match status" value="1"/>
</dbReference>
<dbReference type="Pfam" id="PF02540">
    <property type="entry name" value="NAD_synthase"/>
    <property type="match status" value="1"/>
</dbReference>
<dbReference type="InterPro" id="IPR014729">
    <property type="entry name" value="Rossmann-like_a/b/a_fold"/>
</dbReference>
<organism evidence="7 8">
    <name type="scientific">Paratrimastix pyriformis</name>
    <dbReference type="NCBI Taxonomy" id="342808"/>
    <lineage>
        <taxon>Eukaryota</taxon>
        <taxon>Metamonada</taxon>
        <taxon>Preaxostyla</taxon>
        <taxon>Paratrimastigidae</taxon>
        <taxon>Paratrimastix</taxon>
    </lineage>
</organism>
<evidence type="ECO:0000313" key="8">
    <source>
        <dbReference type="Proteomes" id="UP001141327"/>
    </source>
</evidence>
<dbReference type="InterPro" id="IPR022310">
    <property type="entry name" value="NAD/GMP_synthase"/>
</dbReference>
<protein>
    <submittedName>
        <fullName evidence="7">NAD+ synthase</fullName>
    </submittedName>
</protein>
<dbReference type="CDD" id="cd00553">
    <property type="entry name" value="NAD_synthase"/>
    <property type="match status" value="1"/>
</dbReference>
<dbReference type="PANTHER" id="PTHR23090:SF9">
    <property type="entry name" value="GLUTAMINE-DEPENDENT NAD(+) SYNTHETASE"/>
    <property type="match status" value="1"/>
</dbReference>
<keyword evidence="3" id="KW-0547">Nucleotide-binding</keyword>